<dbReference type="Proteomes" id="UP001226867">
    <property type="component" value="Unassembled WGS sequence"/>
</dbReference>
<feature type="transmembrane region" description="Helical" evidence="6">
    <location>
        <begin position="18"/>
        <end position="37"/>
    </location>
</feature>
<reference evidence="7 8" key="1">
    <citation type="submission" date="2023-07" db="EMBL/GenBank/DDBJ databases">
        <title>Sorghum-associated microbial communities from plants grown in Nebraska, USA.</title>
        <authorList>
            <person name="Schachtman D."/>
        </authorList>
    </citation>
    <scope>NUCLEOTIDE SEQUENCE [LARGE SCALE GENOMIC DNA]</scope>
    <source>
        <strain evidence="7 8">DS1607</strain>
    </source>
</reference>
<evidence type="ECO:0000256" key="1">
    <source>
        <dbReference type="ARBA" id="ARBA00004651"/>
    </source>
</evidence>
<keyword evidence="8" id="KW-1185">Reference proteome</keyword>
<proteinExistence type="predicted"/>
<feature type="transmembrane region" description="Helical" evidence="6">
    <location>
        <begin position="239"/>
        <end position="257"/>
    </location>
</feature>
<keyword evidence="2" id="KW-1003">Cell membrane</keyword>
<comment type="subcellular location">
    <subcellularLocation>
        <location evidence="1">Cell membrane</location>
        <topology evidence="1">Multi-pass membrane protein</topology>
    </subcellularLocation>
</comment>
<gene>
    <name evidence="7" type="ORF">J2W36_001944</name>
</gene>
<accession>A0ABT9S5Q4</accession>
<dbReference type="PANTHER" id="PTHR39087">
    <property type="entry name" value="UPF0104 MEMBRANE PROTEIN MJ1595"/>
    <property type="match status" value="1"/>
</dbReference>
<protein>
    <submittedName>
        <fullName evidence="7">Uncharacterized membrane protein YbhN (UPF0104 family)</fullName>
    </submittedName>
</protein>
<evidence type="ECO:0000313" key="7">
    <source>
        <dbReference type="EMBL" id="MDP9899693.1"/>
    </source>
</evidence>
<feature type="transmembrane region" description="Helical" evidence="6">
    <location>
        <begin position="165"/>
        <end position="189"/>
    </location>
</feature>
<evidence type="ECO:0000256" key="2">
    <source>
        <dbReference type="ARBA" id="ARBA00022475"/>
    </source>
</evidence>
<keyword evidence="4 6" id="KW-1133">Transmembrane helix</keyword>
<comment type="caution">
    <text evidence="7">The sequence shown here is derived from an EMBL/GenBank/DDBJ whole genome shotgun (WGS) entry which is preliminary data.</text>
</comment>
<dbReference type="InterPro" id="IPR022791">
    <property type="entry name" value="L-PG_synthase/AglD"/>
</dbReference>
<evidence type="ECO:0000256" key="5">
    <source>
        <dbReference type="ARBA" id="ARBA00023136"/>
    </source>
</evidence>
<sequence>MTIAATVRRWRQQPWWPWAQRLVIGGFFVFVASLLVIQARTIEWGEVFSAMRGYPMPVLALAAALAAASHVIYSGFDLIGRHYTGHRLKAPTVMGITFVSYAFNLNLGTVVGAVAMRVRLYSRLGLDAAMITRIVGISMLTNWLGYFLLAGLAFAWWPLALPPDWHVGIGVLRAVGIALVGVALAYLGLCAMSVRREWSVRGHQIALPSLRVALVQLALSCANWAMMGATMFVLLQGKVAYPMVLGVLLIGAVAGLLSRVPAGLGVLEAVFVALLGARLPDTALIAAVLLYRAVYYWLPLVVAALLYLAMEAGARKLAVTDAAPSSQSSRV</sequence>
<keyword evidence="5 6" id="KW-0472">Membrane</keyword>
<dbReference type="Pfam" id="PF03706">
    <property type="entry name" value="LPG_synthase_TM"/>
    <property type="match status" value="1"/>
</dbReference>
<dbReference type="PANTHER" id="PTHR39087:SF2">
    <property type="entry name" value="UPF0104 MEMBRANE PROTEIN MJ1595"/>
    <property type="match status" value="1"/>
</dbReference>
<keyword evidence="3 6" id="KW-0812">Transmembrane</keyword>
<name>A0ABT9S5Q4_9BURK</name>
<dbReference type="RefSeq" id="WP_307689510.1">
    <property type="nucleotide sequence ID" value="NZ_JAUSRO010000005.1"/>
</dbReference>
<feature type="transmembrane region" description="Helical" evidence="6">
    <location>
        <begin position="294"/>
        <end position="310"/>
    </location>
</feature>
<dbReference type="EMBL" id="JAUSRO010000005">
    <property type="protein sequence ID" value="MDP9899693.1"/>
    <property type="molecule type" value="Genomic_DNA"/>
</dbReference>
<evidence type="ECO:0000256" key="6">
    <source>
        <dbReference type="SAM" id="Phobius"/>
    </source>
</evidence>
<feature type="transmembrane region" description="Helical" evidence="6">
    <location>
        <begin position="58"/>
        <end position="76"/>
    </location>
</feature>
<evidence type="ECO:0000256" key="4">
    <source>
        <dbReference type="ARBA" id="ARBA00022989"/>
    </source>
</evidence>
<evidence type="ECO:0000313" key="8">
    <source>
        <dbReference type="Proteomes" id="UP001226867"/>
    </source>
</evidence>
<evidence type="ECO:0000256" key="3">
    <source>
        <dbReference type="ARBA" id="ARBA00022692"/>
    </source>
</evidence>
<feature type="transmembrane region" description="Helical" evidence="6">
    <location>
        <begin position="137"/>
        <end position="159"/>
    </location>
</feature>
<feature type="transmembrane region" description="Helical" evidence="6">
    <location>
        <begin position="210"/>
        <end position="233"/>
    </location>
</feature>
<feature type="transmembrane region" description="Helical" evidence="6">
    <location>
        <begin position="96"/>
        <end position="116"/>
    </location>
</feature>
<organism evidence="7 8">
    <name type="scientific">Variovorax ginsengisoli</name>
    <dbReference type="NCBI Taxonomy" id="363844"/>
    <lineage>
        <taxon>Bacteria</taxon>
        <taxon>Pseudomonadati</taxon>
        <taxon>Pseudomonadota</taxon>
        <taxon>Betaproteobacteria</taxon>
        <taxon>Burkholderiales</taxon>
        <taxon>Comamonadaceae</taxon>
        <taxon>Variovorax</taxon>
    </lineage>
</organism>